<dbReference type="InterPro" id="IPR036286">
    <property type="entry name" value="LexA/Signal_pep-like_sf"/>
</dbReference>
<accession>A0ABS0YCA8</accession>
<comment type="caution">
    <text evidence="2">The sequence shown here is derived from an EMBL/GenBank/DDBJ whole genome shotgun (WGS) entry which is preliminary data.</text>
</comment>
<feature type="domain" description="Peptidase S26" evidence="1">
    <location>
        <begin position="16"/>
        <end position="146"/>
    </location>
</feature>
<keyword evidence="3" id="KW-1185">Reference proteome</keyword>
<name>A0ABS0YCA8_9BACT</name>
<evidence type="ECO:0000259" key="1">
    <source>
        <dbReference type="Pfam" id="PF10502"/>
    </source>
</evidence>
<dbReference type="Gene3D" id="2.10.109.10">
    <property type="entry name" value="Umud Fragment, subunit A"/>
    <property type="match status" value="1"/>
</dbReference>
<proteinExistence type="predicted"/>
<reference evidence="2 3" key="1">
    <citation type="submission" date="2020-12" db="EMBL/GenBank/DDBJ databases">
        <title>Geomonas sp. Red421, isolated from paddy soil.</title>
        <authorList>
            <person name="Xu Z."/>
            <person name="Zhang Z."/>
            <person name="Masuda Y."/>
            <person name="Itoh H."/>
            <person name="Senoo K."/>
        </authorList>
    </citation>
    <scope>NUCLEOTIDE SEQUENCE [LARGE SCALE GENOMIC DNA]</scope>
    <source>
        <strain evidence="2 3">Red421</strain>
    </source>
</reference>
<protein>
    <submittedName>
        <fullName evidence="2">S26 family signal peptidase</fullName>
    </submittedName>
</protein>
<evidence type="ECO:0000313" key="3">
    <source>
        <dbReference type="Proteomes" id="UP000614714"/>
    </source>
</evidence>
<dbReference type="SUPFAM" id="SSF51306">
    <property type="entry name" value="LexA/Signal peptidase"/>
    <property type="match status" value="1"/>
</dbReference>
<dbReference type="Pfam" id="PF10502">
    <property type="entry name" value="Peptidase_S26"/>
    <property type="match status" value="1"/>
</dbReference>
<evidence type="ECO:0000313" key="2">
    <source>
        <dbReference type="EMBL" id="MBJ6749916.1"/>
    </source>
</evidence>
<gene>
    <name evidence="2" type="ORF">JFN91_06790</name>
</gene>
<dbReference type="Proteomes" id="UP000614714">
    <property type="component" value="Unassembled WGS sequence"/>
</dbReference>
<organism evidence="2 3">
    <name type="scientific">Geomonas anaerohicana</name>
    <dbReference type="NCBI Taxonomy" id="2798583"/>
    <lineage>
        <taxon>Bacteria</taxon>
        <taxon>Pseudomonadati</taxon>
        <taxon>Thermodesulfobacteriota</taxon>
        <taxon>Desulfuromonadia</taxon>
        <taxon>Geobacterales</taxon>
        <taxon>Geobacteraceae</taxon>
        <taxon>Geomonas</taxon>
    </lineage>
</organism>
<sequence length="151" mass="16768">MHVLGAEYRGAFWINVTDSEPMGLYRLHPVQGEVQRGEMVIMEVPEEFRQYVYGRGWLPQGWPLLKHVGAVAGDSYCVEQGRFIVNGSVIGPVYASDQEGRLLPKVEGCREVPAGYFLPVATHIARSFDGRYMGAVKLSVIKGVARPVVTF</sequence>
<dbReference type="EMBL" id="JAEMHL010000003">
    <property type="protein sequence ID" value="MBJ6749916.1"/>
    <property type="molecule type" value="Genomic_DNA"/>
</dbReference>
<dbReference type="InterPro" id="IPR019533">
    <property type="entry name" value="Peptidase_S26"/>
</dbReference>